<dbReference type="InterPro" id="IPR057229">
    <property type="entry name" value="DUF7907"/>
</dbReference>
<dbReference type="Proteomes" id="UP000431533">
    <property type="component" value="Unassembled WGS sequence"/>
</dbReference>
<gene>
    <name evidence="3" type="ORF">LHYA1_G005970</name>
</gene>
<keyword evidence="1" id="KW-0732">Signal</keyword>
<evidence type="ECO:0000256" key="1">
    <source>
        <dbReference type="SAM" id="SignalP"/>
    </source>
</evidence>
<name>A0A8H8TWN8_9HELO</name>
<keyword evidence="4" id="KW-1185">Reference proteome</keyword>
<dbReference type="OrthoDB" id="3515453at2759"/>
<protein>
    <recommendedName>
        <fullName evidence="2">DUF7907 domain-containing protein</fullName>
    </recommendedName>
</protein>
<dbReference type="Pfam" id="PF25484">
    <property type="entry name" value="DUF7907"/>
    <property type="match status" value="1"/>
</dbReference>
<evidence type="ECO:0000313" key="3">
    <source>
        <dbReference type="EMBL" id="TVY25119.1"/>
    </source>
</evidence>
<organism evidence="3 4">
    <name type="scientific">Lachnellula hyalina</name>
    <dbReference type="NCBI Taxonomy" id="1316788"/>
    <lineage>
        <taxon>Eukaryota</taxon>
        <taxon>Fungi</taxon>
        <taxon>Dikarya</taxon>
        <taxon>Ascomycota</taxon>
        <taxon>Pezizomycotina</taxon>
        <taxon>Leotiomycetes</taxon>
        <taxon>Helotiales</taxon>
        <taxon>Lachnaceae</taxon>
        <taxon>Lachnellula</taxon>
    </lineage>
</organism>
<dbReference type="EMBL" id="QGMH01000106">
    <property type="protein sequence ID" value="TVY25119.1"/>
    <property type="molecule type" value="Genomic_DNA"/>
</dbReference>
<sequence>MRGTIIAGTLAFVAGVNAQYYTNQSAPFNLVLTSQNTTLNGSTLGSCHEGAGIEGLCVAGNVNDEFTGPLNSDSGSYTFNYTTTQATEPTGVNVTGLLTWLLVGANFETSSPMQLDPVPTSNVAVPLLQPSEEGQLVAFDADNKLVIVRNVDDTQPLPNYSFKALSNWYACTTDSGYLYQTLAWVVGTETAVPQNPTCQKVEVVRVFV</sequence>
<reference evidence="3 4" key="1">
    <citation type="submission" date="2018-05" db="EMBL/GenBank/DDBJ databases">
        <title>Genome sequencing and assembly of the regulated plant pathogen Lachnellula willkommii and related sister species for the development of diagnostic species identification markers.</title>
        <authorList>
            <person name="Giroux E."/>
            <person name="Bilodeau G."/>
        </authorList>
    </citation>
    <scope>NUCLEOTIDE SEQUENCE [LARGE SCALE GENOMIC DNA]</scope>
    <source>
        <strain evidence="3 4">CBS 185.66</strain>
    </source>
</reference>
<feature type="domain" description="DUF7907" evidence="2">
    <location>
        <begin position="25"/>
        <end position="206"/>
    </location>
</feature>
<evidence type="ECO:0000259" key="2">
    <source>
        <dbReference type="Pfam" id="PF25484"/>
    </source>
</evidence>
<evidence type="ECO:0000313" key="4">
    <source>
        <dbReference type="Proteomes" id="UP000431533"/>
    </source>
</evidence>
<feature type="signal peptide" evidence="1">
    <location>
        <begin position="1"/>
        <end position="18"/>
    </location>
</feature>
<comment type="caution">
    <text evidence="3">The sequence shown here is derived from an EMBL/GenBank/DDBJ whole genome shotgun (WGS) entry which is preliminary data.</text>
</comment>
<feature type="chain" id="PRO_5034288743" description="DUF7907 domain-containing protein" evidence="1">
    <location>
        <begin position="19"/>
        <end position="208"/>
    </location>
</feature>
<accession>A0A8H8TWN8</accession>
<dbReference type="AlphaFoldDB" id="A0A8H8TWN8"/>
<dbReference type="RefSeq" id="XP_031003907.1">
    <property type="nucleotide sequence ID" value="XM_031150911.1"/>
</dbReference>
<dbReference type="GeneID" id="41986168"/>
<proteinExistence type="predicted"/>